<dbReference type="PANTHER" id="PTHR43056">
    <property type="entry name" value="PEPTIDASE S9 PROLYL OLIGOPEPTIDASE"/>
    <property type="match status" value="1"/>
</dbReference>
<gene>
    <name evidence="3" type="ORF">DSPE1174_LOCUS33932</name>
</gene>
<dbReference type="Gene3D" id="3.40.50.1820">
    <property type="entry name" value="alpha/beta hydrolase"/>
    <property type="match status" value="1"/>
</dbReference>
<dbReference type="GO" id="GO:0006508">
    <property type="term" value="P:proteolysis"/>
    <property type="evidence" value="ECO:0007669"/>
    <property type="project" value="InterPro"/>
</dbReference>
<proteinExistence type="predicted"/>
<feature type="signal peptide" evidence="1">
    <location>
        <begin position="1"/>
        <end position="20"/>
    </location>
</feature>
<dbReference type="EMBL" id="HBGS01064930">
    <property type="protein sequence ID" value="CAD9501298.1"/>
    <property type="molecule type" value="Transcribed_RNA"/>
</dbReference>
<name>A0A7S2MTG6_9STRA</name>
<feature type="domain" description="Peptidase S9 prolyl oligopeptidase catalytic" evidence="2">
    <location>
        <begin position="498"/>
        <end position="705"/>
    </location>
</feature>
<dbReference type="SUPFAM" id="SSF53474">
    <property type="entry name" value="alpha/beta-Hydrolases"/>
    <property type="match status" value="1"/>
</dbReference>
<keyword evidence="1" id="KW-0732">Signal</keyword>
<feature type="chain" id="PRO_5031387650" description="Peptidase S9 prolyl oligopeptidase catalytic domain-containing protein" evidence="1">
    <location>
        <begin position="21"/>
        <end position="721"/>
    </location>
</feature>
<dbReference type="InterPro" id="IPR001375">
    <property type="entry name" value="Peptidase_S9_cat"/>
</dbReference>
<dbReference type="SUPFAM" id="SSF69322">
    <property type="entry name" value="Tricorn protease domain 2"/>
    <property type="match status" value="1"/>
</dbReference>
<organism evidence="3">
    <name type="scientific">Octactis speculum</name>
    <dbReference type="NCBI Taxonomy" id="3111310"/>
    <lineage>
        <taxon>Eukaryota</taxon>
        <taxon>Sar</taxon>
        <taxon>Stramenopiles</taxon>
        <taxon>Ochrophyta</taxon>
        <taxon>Dictyochophyceae</taxon>
        <taxon>Dictyochales</taxon>
        <taxon>Dictyochaceae</taxon>
        <taxon>Octactis</taxon>
    </lineage>
</organism>
<protein>
    <recommendedName>
        <fullName evidence="2">Peptidase S9 prolyl oligopeptidase catalytic domain-containing protein</fullName>
    </recommendedName>
</protein>
<dbReference type="InterPro" id="IPR011042">
    <property type="entry name" value="6-blade_b-propeller_TolB-like"/>
</dbReference>
<dbReference type="InterPro" id="IPR050585">
    <property type="entry name" value="Xaa-Pro_dipeptidyl-ppase/CocE"/>
</dbReference>
<reference evidence="3" key="1">
    <citation type="submission" date="2021-01" db="EMBL/GenBank/DDBJ databases">
        <authorList>
            <person name="Corre E."/>
            <person name="Pelletier E."/>
            <person name="Niang G."/>
            <person name="Scheremetjew M."/>
            <person name="Finn R."/>
            <person name="Kale V."/>
            <person name="Holt S."/>
            <person name="Cochrane G."/>
            <person name="Meng A."/>
            <person name="Brown T."/>
            <person name="Cohen L."/>
        </authorList>
    </citation>
    <scope>NUCLEOTIDE SEQUENCE</scope>
    <source>
        <strain evidence="3">CCMP1381</strain>
    </source>
</reference>
<evidence type="ECO:0000256" key="1">
    <source>
        <dbReference type="SAM" id="SignalP"/>
    </source>
</evidence>
<dbReference type="PANTHER" id="PTHR43056:SF5">
    <property type="entry name" value="PEPTIDASE S9 PROLYL OLIGOPEPTIDASE CATALYTIC DOMAIN-CONTAINING PROTEIN"/>
    <property type="match status" value="1"/>
</dbReference>
<evidence type="ECO:0000313" key="3">
    <source>
        <dbReference type="EMBL" id="CAD9501298.1"/>
    </source>
</evidence>
<accession>A0A7S2MTG6</accession>
<dbReference type="Pfam" id="PF00326">
    <property type="entry name" value="Peptidase_S9"/>
    <property type="match status" value="1"/>
</dbReference>
<evidence type="ECO:0000259" key="2">
    <source>
        <dbReference type="Pfam" id="PF00326"/>
    </source>
</evidence>
<dbReference type="GO" id="GO:0008236">
    <property type="term" value="F:serine-type peptidase activity"/>
    <property type="evidence" value="ECO:0007669"/>
    <property type="project" value="InterPro"/>
</dbReference>
<dbReference type="AlphaFoldDB" id="A0A7S2MTG6"/>
<dbReference type="InterPro" id="IPR029058">
    <property type="entry name" value="AB_hydrolase_fold"/>
</dbReference>
<sequence length="721" mass="76805">MRRGLSAISLLSLTQGFSFGARNPLRPAMQLGSAMVESLPYGSWSSPITSKFITGSSVGMGSLKTDAQGDLFWIEGRSKEGGRQVVCQYLPDSPEATERGGVDQVDKDANVRTRVHEYGGGAYTLHPSGGVIYSDFASQRLFWNKDGVKIALTPESTWADGQYRFADGKVDPSGKNLVCVRENHGHTGDALPAEVVNEIVSVTLDGSGEMTVLATGRDFYQAPRVNPTGQRLAYITWDHPSMPWDKTELRVADISVSNPDTNSHALVDGADGDTSVLQPDWHPATGSLYYISDVSGYHNLFRLAPGESGSGVSIFPKEIDFGGSAPGWVFGQQGYSFLVDGRVAAHYPDRTTGETALVIFDEDTAGSPDVPGMVAKSAKVMGKSNGLPHSFGGLAASVDGSVYLVGGGPDIPSGVYKWDGLVGGGTETTNAELIACSSNAKIPEGFVSVPKPVEFPSPLGTSFGYYYPPTHPTASSDEKAPPLLVKVHGGPTACTSASFNPGIQFFTSRGFAVLDVDYGGSTGYGREYRRRLRGNWGIVDIDDVCAGAEFLVAQGLADATRLAIDGGSAGGYTTLAALAFRDVFTAGCSLYGVADCSALAADTHKFESRYLDGLIGAYPAEKEVYDKRAPINSVDTLSVPILLLQGDEDKIVPPNQAETMHAALLKKKIPTALKIYKGEQHGFRKAENIEDALNSELYFYSKVFGFTCAGDDIKPFAIDNM</sequence>
<dbReference type="Gene3D" id="2.120.10.30">
    <property type="entry name" value="TolB, C-terminal domain"/>
    <property type="match status" value="1"/>
</dbReference>